<keyword evidence="6" id="KW-1185">Reference proteome</keyword>
<dbReference type="InterPro" id="IPR006143">
    <property type="entry name" value="RND_pump_MFP"/>
</dbReference>
<dbReference type="RefSeq" id="WP_180308193.1">
    <property type="nucleotide sequence ID" value="NZ_CP058952.1"/>
</dbReference>
<feature type="domain" description="Multidrug resistance protein MdtA-like barrel-sandwich hybrid" evidence="3">
    <location>
        <begin position="61"/>
        <end position="195"/>
    </location>
</feature>
<evidence type="ECO:0000313" key="6">
    <source>
        <dbReference type="Proteomes" id="UP000510822"/>
    </source>
</evidence>
<evidence type="ECO:0000256" key="1">
    <source>
        <dbReference type="ARBA" id="ARBA00009477"/>
    </source>
</evidence>
<dbReference type="NCBIfam" id="TIGR01730">
    <property type="entry name" value="RND_mfp"/>
    <property type="match status" value="1"/>
</dbReference>
<dbReference type="Pfam" id="PF25917">
    <property type="entry name" value="BSH_RND"/>
    <property type="match status" value="1"/>
</dbReference>
<evidence type="ECO:0000259" key="4">
    <source>
        <dbReference type="Pfam" id="PF25954"/>
    </source>
</evidence>
<dbReference type="InterPro" id="IPR058625">
    <property type="entry name" value="MdtA-like_BSH"/>
</dbReference>
<dbReference type="PANTHER" id="PTHR30469">
    <property type="entry name" value="MULTIDRUG RESISTANCE PROTEIN MDTA"/>
    <property type="match status" value="1"/>
</dbReference>
<evidence type="ECO:0000259" key="3">
    <source>
        <dbReference type="Pfam" id="PF25917"/>
    </source>
</evidence>
<dbReference type="PANTHER" id="PTHR30469:SF15">
    <property type="entry name" value="HLYD FAMILY OF SECRETION PROTEINS"/>
    <property type="match status" value="1"/>
</dbReference>
<gene>
    <name evidence="5" type="ORF">HZU75_05705</name>
</gene>
<dbReference type="Gene3D" id="2.40.30.170">
    <property type="match status" value="1"/>
</dbReference>
<name>A0A7D5Z5Y4_9NEIS</name>
<keyword evidence="2" id="KW-0175">Coiled coil</keyword>
<evidence type="ECO:0000256" key="2">
    <source>
        <dbReference type="SAM" id="Coils"/>
    </source>
</evidence>
<dbReference type="Gene3D" id="1.10.287.470">
    <property type="entry name" value="Helix hairpin bin"/>
    <property type="match status" value="1"/>
</dbReference>
<dbReference type="Gene3D" id="2.40.420.20">
    <property type="match status" value="1"/>
</dbReference>
<dbReference type="Pfam" id="PF25954">
    <property type="entry name" value="Beta-barrel_RND_2"/>
    <property type="match status" value="1"/>
</dbReference>
<feature type="coiled-coil region" evidence="2">
    <location>
        <begin position="100"/>
        <end position="165"/>
    </location>
</feature>
<dbReference type="EMBL" id="CP058952">
    <property type="protein sequence ID" value="QLI81062.1"/>
    <property type="molecule type" value="Genomic_DNA"/>
</dbReference>
<comment type="similarity">
    <text evidence="1">Belongs to the membrane fusion protein (MFP) (TC 8.A.1) family.</text>
</comment>
<reference evidence="5 6" key="1">
    <citation type="journal article" date="2016" name="Int. J. Syst. Evol. Microbiol.">
        <title>Chitinibacter fontanus sp. nov., isolated from a spring.</title>
        <authorList>
            <person name="Sheu S.Y."/>
            <person name="Li Y.S."/>
            <person name="Young C.C."/>
            <person name="Chen W.M."/>
        </authorList>
    </citation>
    <scope>NUCLEOTIDE SEQUENCE [LARGE SCALE GENOMIC DNA]</scope>
    <source>
        <strain evidence="5 6">STM-7</strain>
    </source>
</reference>
<protein>
    <submittedName>
        <fullName evidence="5">Efflux RND transporter periplasmic adaptor subunit</fullName>
    </submittedName>
</protein>
<dbReference type="GO" id="GO:1990281">
    <property type="term" value="C:efflux pump complex"/>
    <property type="evidence" value="ECO:0007669"/>
    <property type="project" value="TreeGrafter"/>
</dbReference>
<dbReference type="SUPFAM" id="SSF111369">
    <property type="entry name" value="HlyD-like secretion proteins"/>
    <property type="match status" value="1"/>
</dbReference>
<dbReference type="AlphaFoldDB" id="A0A7D5Z5Y4"/>
<accession>A0A7D5Z5Y4</accession>
<dbReference type="KEGG" id="cfon:HZU75_05705"/>
<organism evidence="5 6">
    <name type="scientific">Chitinibacter fontanus</name>
    <dbReference type="NCBI Taxonomy" id="1737446"/>
    <lineage>
        <taxon>Bacteria</taxon>
        <taxon>Pseudomonadati</taxon>
        <taxon>Pseudomonadota</taxon>
        <taxon>Betaproteobacteria</taxon>
        <taxon>Neisseriales</taxon>
        <taxon>Chitinibacteraceae</taxon>
        <taxon>Chitinibacter</taxon>
    </lineage>
</organism>
<proteinExistence type="inferred from homology"/>
<dbReference type="InterPro" id="IPR058792">
    <property type="entry name" value="Beta-barrel_RND_2"/>
</dbReference>
<evidence type="ECO:0000313" key="5">
    <source>
        <dbReference type="EMBL" id="QLI81062.1"/>
    </source>
</evidence>
<dbReference type="Proteomes" id="UP000510822">
    <property type="component" value="Chromosome"/>
</dbReference>
<feature type="domain" description="CusB-like beta-barrel" evidence="4">
    <location>
        <begin position="208"/>
        <end position="279"/>
    </location>
</feature>
<sequence length="366" mass="38851">MARIPTTLMFSTIAALTLLGCQKPAEPVADIRPVRTITVGALNETSIGEVYSGEVRARHTVPMGFRIGGKLNARPVNVGDVVSKGQTLATLDPGDVRLSADAARAQLESSKAQLAQAELDYQRGKELLAQKFISQAEVDKRFTLLTAARQQHEQAKSQAQLAQNQSNYAVLVADVSGVVTATQAEPGSVVAAGQPVLQLAKDGEREAVIDVPESKVKSWREGQKVTVSLWAGEQAEFEGTIREVAPAADALTRTYRVKVTLPASNNIKMGMTLQVTHQKAAKDIPNGYSLPLPALFGKDQAQRVWLVSNIKAGQGIVKSQPVNVIGVAGHSVKVAGVQPGQVVVTAGANLLREGQPVRVLEGASHD</sequence>
<dbReference type="GO" id="GO:0015562">
    <property type="term" value="F:efflux transmembrane transporter activity"/>
    <property type="evidence" value="ECO:0007669"/>
    <property type="project" value="TreeGrafter"/>
</dbReference>
<dbReference type="Gene3D" id="2.40.50.100">
    <property type="match status" value="1"/>
</dbReference>
<dbReference type="PROSITE" id="PS51257">
    <property type="entry name" value="PROKAR_LIPOPROTEIN"/>
    <property type="match status" value="1"/>
</dbReference>